<dbReference type="EMBL" id="CADEPM010000004">
    <property type="protein sequence ID" value="CAB3404315.1"/>
    <property type="molecule type" value="Genomic_DNA"/>
</dbReference>
<keyword evidence="3" id="KW-0132">Cell division</keyword>
<dbReference type="InterPro" id="IPR036322">
    <property type="entry name" value="WD40_repeat_dom_sf"/>
</dbReference>
<sequence length="519" mass="57652">MNNRGRTPGSAGRTTSRMLSSKQQGLSMRKREMTPTRNTNIVPNATMVGDRFLGVRMNDDEMDLANHLMTSKYFPSTTNTTTNTNENLNTSSSAPNSPRNDNDKENAGLGKMMRIKSAGRLTDAEEGDRILCYRKNLAPPPAVGYINQAKVLYSTNSVINPSSSVKRSIRHVPTTASKVLDAPGLTKDLYSRHIDWGSHNWVAVALSHELYLWNTETSVIKNFFEDNAPTNEGLITSVRWSQEGKYLSLGYESGAVKIYDPNRPKTSSYVRELRTLRVGGAQRCGSISWKKNGIMTCGYKSGDIVNHDVRIGKHVVSAWGGENGHRRDITSLEWSTDETMCASSSADHTAKVWDGRHVRSDTEIITNPTALYNIDEHIGQVRRAQFCNFRDGVLATSGGIGDGTVKLWDVKRNCQKIRDIAVCESGGVGGIVFNRAYNEMLTASDDGFLKIFRFNANYKLSHEIQASSEQIMDLVASPIDEVLTGDMEETLKVFKLFTVDKSTNILDRTQPKNVGFNVR</sequence>
<dbReference type="OrthoDB" id="10263272at2759"/>
<reference evidence="10 11" key="1">
    <citation type="submission" date="2020-04" db="EMBL/GenBank/DDBJ databases">
        <authorList>
            <person name="Laetsch R D."/>
            <person name="Stevens L."/>
            <person name="Kumar S."/>
            <person name="Blaxter L. M."/>
        </authorList>
    </citation>
    <scope>NUCLEOTIDE SEQUENCE [LARGE SCALE GENOMIC DNA]</scope>
</reference>
<evidence type="ECO:0000256" key="6">
    <source>
        <dbReference type="ARBA" id="ARBA00023306"/>
    </source>
</evidence>
<comment type="caution">
    <text evidence="10">The sequence shown here is derived from an EMBL/GenBank/DDBJ whole genome shotgun (WGS) entry which is preliminary data.</text>
</comment>
<protein>
    <recommendedName>
        <fullName evidence="9">CDC20/Fizzy WD40 domain-containing protein</fullName>
    </recommendedName>
</protein>
<feature type="domain" description="CDC20/Fizzy WD40" evidence="9">
    <location>
        <begin position="180"/>
        <end position="494"/>
    </location>
</feature>
<feature type="compositionally biased region" description="Polar residues" evidence="8">
    <location>
        <begin position="12"/>
        <end position="26"/>
    </location>
</feature>
<keyword evidence="11" id="KW-1185">Reference proteome</keyword>
<feature type="repeat" description="WD" evidence="7">
    <location>
        <begin position="322"/>
        <end position="354"/>
    </location>
</feature>
<keyword evidence="5" id="KW-0498">Mitosis</keyword>
<dbReference type="PROSITE" id="PS50294">
    <property type="entry name" value="WD_REPEATS_REGION"/>
    <property type="match status" value="1"/>
</dbReference>
<keyword evidence="6" id="KW-0131">Cell cycle</keyword>
<dbReference type="InterPro" id="IPR015943">
    <property type="entry name" value="WD40/YVTN_repeat-like_dom_sf"/>
</dbReference>
<evidence type="ECO:0000259" key="9">
    <source>
        <dbReference type="Pfam" id="PF24807"/>
    </source>
</evidence>
<dbReference type="PANTHER" id="PTHR19918:SF8">
    <property type="entry name" value="FI02843P"/>
    <property type="match status" value="1"/>
</dbReference>
<gene>
    <name evidence="10" type="ORF">CBOVIS_LOCUS6672</name>
</gene>
<dbReference type="GO" id="GO:0051301">
    <property type="term" value="P:cell division"/>
    <property type="evidence" value="ECO:0007669"/>
    <property type="project" value="UniProtKB-KW"/>
</dbReference>
<dbReference type="Proteomes" id="UP000494206">
    <property type="component" value="Unassembled WGS sequence"/>
</dbReference>
<evidence type="ECO:0000256" key="5">
    <source>
        <dbReference type="ARBA" id="ARBA00022776"/>
    </source>
</evidence>
<name>A0A8S1EXQ2_9PELO</name>
<keyword evidence="2 7" id="KW-0853">WD repeat</keyword>
<dbReference type="SUPFAM" id="SSF50978">
    <property type="entry name" value="WD40 repeat-like"/>
    <property type="match status" value="1"/>
</dbReference>
<dbReference type="PROSITE" id="PS50082">
    <property type="entry name" value="WD_REPEATS_2"/>
    <property type="match status" value="1"/>
</dbReference>
<evidence type="ECO:0000256" key="4">
    <source>
        <dbReference type="ARBA" id="ARBA00022737"/>
    </source>
</evidence>
<dbReference type="GO" id="GO:0010997">
    <property type="term" value="F:anaphase-promoting complex binding"/>
    <property type="evidence" value="ECO:0007669"/>
    <property type="project" value="InterPro"/>
</dbReference>
<evidence type="ECO:0000313" key="10">
    <source>
        <dbReference type="EMBL" id="CAB3404315.1"/>
    </source>
</evidence>
<evidence type="ECO:0000256" key="2">
    <source>
        <dbReference type="ARBA" id="ARBA00022574"/>
    </source>
</evidence>
<feature type="region of interest" description="Disordered" evidence="8">
    <location>
        <begin position="1"/>
        <end position="43"/>
    </location>
</feature>
<dbReference type="GO" id="GO:0005680">
    <property type="term" value="C:anaphase-promoting complex"/>
    <property type="evidence" value="ECO:0007669"/>
    <property type="project" value="TreeGrafter"/>
</dbReference>
<dbReference type="InterPro" id="IPR056150">
    <property type="entry name" value="WD40_CDC20-Fz"/>
</dbReference>
<dbReference type="GO" id="GO:1905786">
    <property type="term" value="P:positive regulation of anaphase-promoting complex-dependent catabolic process"/>
    <property type="evidence" value="ECO:0007669"/>
    <property type="project" value="TreeGrafter"/>
</dbReference>
<organism evidence="10 11">
    <name type="scientific">Caenorhabditis bovis</name>
    <dbReference type="NCBI Taxonomy" id="2654633"/>
    <lineage>
        <taxon>Eukaryota</taxon>
        <taxon>Metazoa</taxon>
        <taxon>Ecdysozoa</taxon>
        <taxon>Nematoda</taxon>
        <taxon>Chromadorea</taxon>
        <taxon>Rhabditida</taxon>
        <taxon>Rhabditina</taxon>
        <taxon>Rhabditomorpha</taxon>
        <taxon>Rhabditoidea</taxon>
        <taxon>Rhabditidae</taxon>
        <taxon>Peloderinae</taxon>
        <taxon>Caenorhabditis</taxon>
    </lineage>
</organism>
<dbReference type="AlphaFoldDB" id="A0A8S1EXQ2"/>
<dbReference type="Gene3D" id="2.130.10.10">
    <property type="entry name" value="YVTN repeat-like/Quinoprotein amine dehydrogenase"/>
    <property type="match status" value="1"/>
</dbReference>
<dbReference type="GO" id="GO:1990757">
    <property type="term" value="F:ubiquitin ligase activator activity"/>
    <property type="evidence" value="ECO:0007669"/>
    <property type="project" value="TreeGrafter"/>
</dbReference>
<dbReference type="Pfam" id="PF24807">
    <property type="entry name" value="WD40_CDC20-Fz"/>
    <property type="match status" value="1"/>
</dbReference>
<proteinExistence type="inferred from homology"/>
<comment type="similarity">
    <text evidence="1">Belongs to the WD repeat CDC20/Fizzy family.</text>
</comment>
<evidence type="ECO:0000256" key="8">
    <source>
        <dbReference type="SAM" id="MobiDB-lite"/>
    </source>
</evidence>
<keyword evidence="4" id="KW-0677">Repeat</keyword>
<dbReference type="InterPro" id="IPR001680">
    <property type="entry name" value="WD40_rpt"/>
</dbReference>
<evidence type="ECO:0000256" key="7">
    <source>
        <dbReference type="PROSITE-ProRule" id="PRU00221"/>
    </source>
</evidence>
<dbReference type="GO" id="GO:0031145">
    <property type="term" value="P:anaphase-promoting complex-dependent catabolic process"/>
    <property type="evidence" value="ECO:0007669"/>
    <property type="project" value="TreeGrafter"/>
</dbReference>
<dbReference type="PANTHER" id="PTHR19918">
    <property type="entry name" value="CELL DIVISION CYCLE 20 CDC20 FIZZY -RELATED"/>
    <property type="match status" value="1"/>
</dbReference>
<feature type="compositionally biased region" description="Low complexity" evidence="8">
    <location>
        <begin position="76"/>
        <end position="93"/>
    </location>
</feature>
<evidence type="ECO:0000313" key="11">
    <source>
        <dbReference type="Proteomes" id="UP000494206"/>
    </source>
</evidence>
<evidence type="ECO:0000256" key="1">
    <source>
        <dbReference type="ARBA" id="ARBA00006445"/>
    </source>
</evidence>
<accession>A0A8S1EXQ2</accession>
<feature type="region of interest" description="Disordered" evidence="8">
    <location>
        <begin position="75"/>
        <end position="120"/>
    </location>
</feature>
<dbReference type="InterPro" id="IPR033010">
    <property type="entry name" value="Cdc20/Fizzy"/>
</dbReference>
<dbReference type="SMART" id="SM00320">
    <property type="entry name" value="WD40"/>
    <property type="match status" value="5"/>
</dbReference>
<evidence type="ECO:0000256" key="3">
    <source>
        <dbReference type="ARBA" id="ARBA00022618"/>
    </source>
</evidence>